<comment type="caution">
    <text evidence="1">The sequence shown here is derived from an EMBL/GenBank/DDBJ whole genome shotgun (WGS) entry which is preliminary data.</text>
</comment>
<dbReference type="Proteomes" id="UP000239560">
    <property type="component" value="Unassembled WGS sequence"/>
</dbReference>
<dbReference type="OrthoDB" id="2524499at2759"/>
<reference evidence="1 2" key="1">
    <citation type="journal article" date="2018" name="Elife">
        <title>Functional genomics of lipid metabolism in the oleaginous yeast Rhodosporidium toruloides.</title>
        <authorList>
            <person name="Coradetti S.T."/>
            <person name="Pinel D."/>
            <person name="Geiselman G."/>
            <person name="Ito M."/>
            <person name="Mondo S."/>
            <person name="Reilly M.C."/>
            <person name="Cheng Y.F."/>
            <person name="Bauer S."/>
            <person name="Grigoriev I."/>
            <person name="Gladden J.M."/>
            <person name="Simmons B.A."/>
            <person name="Brem R."/>
            <person name="Arkin A.P."/>
            <person name="Skerker J.M."/>
        </authorList>
    </citation>
    <scope>NUCLEOTIDE SEQUENCE [LARGE SCALE GENOMIC DNA]</scope>
    <source>
        <strain evidence="1 2">NBRC 0880</strain>
    </source>
</reference>
<sequence>MSDVYNWKTGHLRVCDAAQALFPRGRRTTMFTFSPPFGSERCKAYIGAAAKPSYSHSEWFAWSLEARLKRGRETRNRIYEALREEGVLLEPGNHAPVGEWLVEAMEKAARTGRPVYVKPGLTASPNFASVYREYGFTSAIRWANFRPALLKVTHRPRNTRKPWSLQIIDIKSTHPRAVEADKVSHFLFARNDRSLTPLPQVHLQDQFRILAYRHFLAQIVEDIKRDDYARQDFPLLRRLAISHICALWRYTGCYSTTCNDDECILNDKVDAAKLTHFLEIPVEHNKRWIENLLFHEVPTRVGVPCQHD</sequence>
<organism evidence="1 2">
    <name type="scientific">Rhodotorula toruloides</name>
    <name type="common">Yeast</name>
    <name type="synonym">Rhodosporidium toruloides</name>
    <dbReference type="NCBI Taxonomy" id="5286"/>
    <lineage>
        <taxon>Eukaryota</taxon>
        <taxon>Fungi</taxon>
        <taxon>Dikarya</taxon>
        <taxon>Basidiomycota</taxon>
        <taxon>Pucciniomycotina</taxon>
        <taxon>Microbotryomycetes</taxon>
        <taxon>Sporidiobolales</taxon>
        <taxon>Sporidiobolaceae</taxon>
        <taxon>Rhodotorula</taxon>
    </lineage>
</organism>
<accession>A0A2T0A1P9</accession>
<gene>
    <name evidence="1" type="ORF">AAT19DRAFT_10052</name>
</gene>
<dbReference type="EMBL" id="LCTV02000011">
    <property type="protein sequence ID" value="PRQ71937.1"/>
    <property type="molecule type" value="Genomic_DNA"/>
</dbReference>
<protein>
    <submittedName>
        <fullName evidence="1">Uncharacterized protein</fullName>
    </submittedName>
</protein>
<dbReference type="AlphaFoldDB" id="A0A2T0A1P9"/>
<evidence type="ECO:0000313" key="2">
    <source>
        <dbReference type="Proteomes" id="UP000239560"/>
    </source>
</evidence>
<proteinExistence type="predicted"/>
<name>A0A2T0A1P9_RHOTO</name>
<evidence type="ECO:0000313" key="1">
    <source>
        <dbReference type="EMBL" id="PRQ71937.1"/>
    </source>
</evidence>